<keyword evidence="8" id="KW-0449">Lipoprotein</keyword>
<dbReference type="Proteomes" id="UP001258017">
    <property type="component" value="Unassembled WGS sequence"/>
</dbReference>
<feature type="chain" id="PRO_5042100554" description="Protein sleepless" evidence="9">
    <location>
        <begin position="22"/>
        <end position="178"/>
    </location>
</feature>
<evidence type="ECO:0000256" key="1">
    <source>
        <dbReference type="ARBA" id="ARBA00004589"/>
    </source>
</evidence>
<accession>A0AAD9VUU5</accession>
<evidence type="ECO:0000313" key="11">
    <source>
        <dbReference type="Proteomes" id="UP001258017"/>
    </source>
</evidence>
<reference evidence="10" key="2">
    <citation type="journal article" date="2023" name="Commun. Biol.">
        <title>Intrasexual cuticular hydrocarbon dimorphism in a wasp sheds light on hydrocarbon biosynthesis genes in Hymenoptera.</title>
        <authorList>
            <person name="Moris V.C."/>
            <person name="Podsiadlowski L."/>
            <person name="Martin S."/>
            <person name="Oeyen J.P."/>
            <person name="Donath A."/>
            <person name="Petersen M."/>
            <person name="Wilbrandt J."/>
            <person name="Misof B."/>
            <person name="Liedtke D."/>
            <person name="Thamm M."/>
            <person name="Scheiner R."/>
            <person name="Schmitt T."/>
            <person name="Niehuis O."/>
        </authorList>
    </citation>
    <scope>NUCLEOTIDE SEQUENCE</scope>
    <source>
        <strain evidence="10">GBR_01_08_01A</strain>
    </source>
</reference>
<dbReference type="InterPro" id="IPR050975">
    <property type="entry name" value="Sleep_regulator"/>
</dbReference>
<keyword evidence="7" id="KW-0325">Glycoprotein</keyword>
<sequence length="178" mass="19736">MYRNVFIVFVALAPFFLAVRSDDTLKCYMCTSVTDEDCGDDITKSHKLEPTECTISKMTKWQRSIQQNKILHPIFSIFAVDDPQHDQSQLKNMACAKVDAKIPGEDKLVTIRSCQTAPAENVDPCTSIEGKLQGGMKFCELCQEDGCNGSIAVSPRITHAIFSVLGSLAFAFVLYRDA</sequence>
<dbReference type="PANTHER" id="PTHR33562">
    <property type="entry name" value="ATILLA, ISOFORM B-RELATED-RELATED"/>
    <property type="match status" value="1"/>
</dbReference>
<dbReference type="GO" id="GO:0030431">
    <property type="term" value="P:sleep"/>
    <property type="evidence" value="ECO:0007669"/>
    <property type="project" value="InterPro"/>
</dbReference>
<evidence type="ECO:0000256" key="7">
    <source>
        <dbReference type="ARBA" id="ARBA00023180"/>
    </source>
</evidence>
<evidence type="ECO:0000256" key="4">
    <source>
        <dbReference type="ARBA" id="ARBA00022729"/>
    </source>
</evidence>
<feature type="signal peptide" evidence="9">
    <location>
        <begin position="1"/>
        <end position="21"/>
    </location>
</feature>
<keyword evidence="5" id="KW-1133">Transmembrane helix</keyword>
<evidence type="ECO:0000313" key="10">
    <source>
        <dbReference type="EMBL" id="KAK2587851.1"/>
    </source>
</evidence>
<evidence type="ECO:0000256" key="9">
    <source>
        <dbReference type="SAM" id="SignalP"/>
    </source>
</evidence>
<dbReference type="Pfam" id="PF17064">
    <property type="entry name" value="QVR"/>
    <property type="match status" value="1"/>
</dbReference>
<organism evidence="10 11">
    <name type="scientific">Odynerus spinipes</name>
    <dbReference type="NCBI Taxonomy" id="1348599"/>
    <lineage>
        <taxon>Eukaryota</taxon>
        <taxon>Metazoa</taxon>
        <taxon>Ecdysozoa</taxon>
        <taxon>Arthropoda</taxon>
        <taxon>Hexapoda</taxon>
        <taxon>Insecta</taxon>
        <taxon>Pterygota</taxon>
        <taxon>Neoptera</taxon>
        <taxon>Endopterygota</taxon>
        <taxon>Hymenoptera</taxon>
        <taxon>Apocrita</taxon>
        <taxon>Aculeata</taxon>
        <taxon>Vespoidea</taxon>
        <taxon>Vespidae</taxon>
        <taxon>Eumeninae</taxon>
        <taxon>Odynerus</taxon>
    </lineage>
</organism>
<proteinExistence type="predicted"/>
<name>A0AAD9VUU5_9HYME</name>
<evidence type="ECO:0000256" key="5">
    <source>
        <dbReference type="ARBA" id="ARBA00022989"/>
    </source>
</evidence>
<dbReference type="AlphaFoldDB" id="A0AAD9VUU5"/>
<dbReference type="GO" id="GO:0098552">
    <property type="term" value="C:side of membrane"/>
    <property type="evidence" value="ECO:0007669"/>
    <property type="project" value="UniProtKB-KW"/>
</dbReference>
<keyword evidence="6" id="KW-0472">Membrane</keyword>
<keyword evidence="2" id="KW-0336">GPI-anchor</keyword>
<comment type="subcellular location">
    <subcellularLocation>
        <location evidence="1">Membrane</location>
        <topology evidence="1">Lipid-anchor</topology>
        <topology evidence="1">GPI-anchor</topology>
    </subcellularLocation>
</comment>
<gene>
    <name evidence="10" type="ORF">KPH14_003948</name>
</gene>
<dbReference type="GO" id="GO:0032222">
    <property type="term" value="P:regulation of synaptic transmission, cholinergic"/>
    <property type="evidence" value="ECO:0007669"/>
    <property type="project" value="InterPro"/>
</dbReference>
<dbReference type="PANTHER" id="PTHR33562:SF2">
    <property type="entry name" value="PROTEIN QUIVER"/>
    <property type="match status" value="1"/>
</dbReference>
<dbReference type="InterPro" id="IPR031424">
    <property type="entry name" value="QVR-like"/>
</dbReference>
<keyword evidence="3" id="KW-0812">Transmembrane</keyword>
<comment type="caution">
    <text evidence="10">The sequence shown here is derived from an EMBL/GenBank/DDBJ whole genome shotgun (WGS) entry which is preliminary data.</text>
</comment>
<evidence type="ECO:0008006" key="12">
    <source>
        <dbReference type="Google" id="ProtNLM"/>
    </source>
</evidence>
<reference evidence="10" key="1">
    <citation type="submission" date="2021-08" db="EMBL/GenBank/DDBJ databases">
        <authorList>
            <person name="Misof B."/>
            <person name="Oliver O."/>
            <person name="Podsiadlowski L."/>
            <person name="Donath A."/>
            <person name="Peters R."/>
            <person name="Mayer C."/>
            <person name="Rust J."/>
            <person name="Gunkel S."/>
            <person name="Lesny P."/>
            <person name="Martin S."/>
            <person name="Oeyen J.P."/>
            <person name="Petersen M."/>
            <person name="Panagiotis P."/>
            <person name="Wilbrandt J."/>
            <person name="Tanja T."/>
        </authorList>
    </citation>
    <scope>NUCLEOTIDE SEQUENCE</scope>
    <source>
        <strain evidence="10">GBR_01_08_01A</strain>
        <tissue evidence="10">Thorax + abdomen</tissue>
    </source>
</reference>
<dbReference type="EMBL" id="JAIFRP010000006">
    <property type="protein sequence ID" value="KAK2587851.1"/>
    <property type="molecule type" value="Genomic_DNA"/>
</dbReference>
<evidence type="ECO:0000256" key="6">
    <source>
        <dbReference type="ARBA" id="ARBA00023136"/>
    </source>
</evidence>
<keyword evidence="4 9" id="KW-0732">Signal</keyword>
<evidence type="ECO:0000256" key="2">
    <source>
        <dbReference type="ARBA" id="ARBA00022622"/>
    </source>
</evidence>
<evidence type="ECO:0000256" key="3">
    <source>
        <dbReference type="ARBA" id="ARBA00022692"/>
    </source>
</evidence>
<keyword evidence="11" id="KW-1185">Reference proteome</keyword>
<protein>
    <recommendedName>
        <fullName evidence="12">Protein sleepless</fullName>
    </recommendedName>
</protein>
<evidence type="ECO:0000256" key="8">
    <source>
        <dbReference type="ARBA" id="ARBA00023288"/>
    </source>
</evidence>